<dbReference type="GO" id="GO:0070181">
    <property type="term" value="F:small ribosomal subunit rRNA binding"/>
    <property type="evidence" value="ECO:0007669"/>
    <property type="project" value="TreeGrafter"/>
</dbReference>
<dbReference type="FunFam" id="4.10.640.10:FF:000002">
    <property type="entry name" value="30S ribosomal protein S18, chloroplastic"/>
    <property type="match status" value="1"/>
</dbReference>
<dbReference type="SUPFAM" id="SSF46911">
    <property type="entry name" value="Ribosomal protein S18"/>
    <property type="match status" value="1"/>
</dbReference>
<geneLocation type="chloroplast" evidence="10"/>
<dbReference type="GO" id="GO:0009507">
    <property type="term" value="C:chloroplast"/>
    <property type="evidence" value="ECO:0007669"/>
    <property type="project" value="UniProtKB-SubCell"/>
</dbReference>
<evidence type="ECO:0000256" key="2">
    <source>
        <dbReference type="ARBA" id="ARBA00022730"/>
    </source>
</evidence>
<evidence type="ECO:0000256" key="5">
    <source>
        <dbReference type="ARBA" id="ARBA00023274"/>
    </source>
</evidence>
<feature type="region of interest" description="Disordered" evidence="9">
    <location>
        <begin position="1"/>
        <end position="42"/>
    </location>
</feature>
<dbReference type="AlphaFoldDB" id="A0A6G8QS79"/>
<keyword evidence="5 7" id="KW-0687">Ribonucleoprotein</keyword>
<dbReference type="PANTHER" id="PTHR13479">
    <property type="entry name" value="30S RIBOSOMAL PROTEIN S18"/>
    <property type="match status" value="1"/>
</dbReference>
<evidence type="ECO:0000256" key="9">
    <source>
        <dbReference type="SAM" id="MobiDB-lite"/>
    </source>
</evidence>
<dbReference type="HAMAP" id="MF_00270">
    <property type="entry name" value="Ribosomal_bS18"/>
    <property type="match status" value="1"/>
</dbReference>
<protein>
    <recommendedName>
        <fullName evidence="6 7">Small ribosomal subunit protein bS18c</fullName>
    </recommendedName>
</protein>
<dbReference type="RefSeq" id="YP_009758371.1">
    <property type="nucleotide sequence ID" value="NC_047213.1"/>
</dbReference>
<evidence type="ECO:0000313" key="10">
    <source>
        <dbReference type="EMBL" id="QIN90177.1"/>
    </source>
</evidence>
<dbReference type="GO" id="GO:0003735">
    <property type="term" value="F:structural constituent of ribosome"/>
    <property type="evidence" value="ECO:0007669"/>
    <property type="project" value="InterPro"/>
</dbReference>
<name>A0A6G8QS79_9FABA</name>
<evidence type="ECO:0000256" key="8">
    <source>
        <dbReference type="RuleBase" id="RU003910"/>
    </source>
</evidence>
<feature type="compositionally biased region" description="Basic residues" evidence="9">
    <location>
        <begin position="25"/>
        <end position="34"/>
    </location>
</feature>
<dbReference type="Gene3D" id="4.10.640.10">
    <property type="entry name" value="Ribosomal protein S18"/>
    <property type="match status" value="1"/>
</dbReference>
<keyword evidence="3 7" id="KW-0694">RNA-binding</keyword>
<dbReference type="GeneID" id="54599176"/>
<comment type="subcellular location">
    <subcellularLocation>
        <location evidence="7">Plastid</location>
        <location evidence="7">Chloroplast</location>
    </subcellularLocation>
</comment>
<proteinExistence type="inferred from homology"/>
<accession>A0A6G8QS79</accession>
<dbReference type="PANTHER" id="PTHR13479:SF40">
    <property type="entry name" value="SMALL RIBOSOMAL SUBUNIT PROTEIN BS18M"/>
    <property type="match status" value="1"/>
</dbReference>
<dbReference type="GO" id="GO:0006412">
    <property type="term" value="P:translation"/>
    <property type="evidence" value="ECO:0007669"/>
    <property type="project" value="UniProtKB-UniRule"/>
</dbReference>
<feature type="compositionally biased region" description="Basic residues" evidence="9">
    <location>
        <begin position="1"/>
        <end position="15"/>
    </location>
</feature>
<organism evidence="10">
    <name type="scientific">Vavilovia formosa</name>
    <dbReference type="NCBI Taxonomy" id="512756"/>
    <lineage>
        <taxon>Eukaryota</taxon>
        <taxon>Viridiplantae</taxon>
        <taxon>Streptophyta</taxon>
        <taxon>Embryophyta</taxon>
        <taxon>Tracheophyta</taxon>
        <taxon>Spermatophyta</taxon>
        <taxon>Magnoliopsida</taxon>
        <taxon>eudicotyledons</taxon>
        <taxon>Gunneridae</taxon>
        <taxon>Pentapetalae</taxon>
        <taxon>rosids</taxon>
        <taxon>fabids</taxon>
        <taxon>Fabales</taxon>
        <taxon>Fabaceae</taxon>
        <taxon>Papilionoideae</taxon>
        <taxon>50 kb inversion clade</taxon>
        <taxon>NPAAA clade</taxon>
        <taxon>Hologalegina</taxon>
        <taxon>IRL clade</taxon>
        <taxon>Fabeae</taxon>
        <taxon>Vavilovia</taxon>
    </lineage>
</organism>
<comment type="subunit">
    <text evidence="7">Part of the 30S ribosomal subunit.</text>
</comment>
<keyword evidence="4 7" id="KW-0689">Ribosomal protein</keyword>
<evidence type="ECO:0000256" key="6">
    <source>
        <dbReference type="ARBA" id="ARBA00035266"/>
    </source>
</evidence>
<keyword evidence="10" id="KW-0934">Plastid</keyword>
<reference evidence="10" key="1">
    <citation type="journal article" date="2020" name="Vavilovskii Zhurnal Genet Selektsii">
        <title>The plastid and mitochondrial genomes of Vavilovia Formosa (Stev.) Fed. and the phylogeny of related legume genera.</title>
        <authorList>
            <person name="Shatskaya N.V."/>
            <person name="Bogdanova V.S."/>
            <person name="Kosterin O.E."/>
            <person name="Vasiliev G.V."/>
            <person name="Kimeklis A.K."/>
            <person name="Andronov E.E."/>
            <person name="Provorov N.A."/>
        </authorList>
    </citation>
    <scope>NUCLEOTIDE SEQUENCE</scope>
</reference>
<evidence type="ECO:0000256" key="7">
    <source>
        <dbReference type="HAMAP-Rule" id="MF_00270"/>
    </source>
</evidence>
<sequence length="212" mass="24635">MDKSKRLFVKSKKSTSKQIMDKSKRLFVKSKKSTSKQTLDKSKRLFVKSKKSTSKQTLDKSKRLFVKSKKSTSKQTLDKSKRLFVKSKKSTSKQTLDKSKRLFVKSKKSIRRRSPLIQSGDQIDYKNLSLLFKLISRQGKILSRRVNKLTLKQQRLITIAIKQARILSLLPFVNGVSLALKKAKKNIYINIKRKSITRTPVRKKKNRVTLLH</sequence>
<dbReference type="InterPro" id="IPR036870">
    <property type="entry name" value="Ribosomal_bS18_sf"/>
</dbReference>
<dbReference type="PRINTS" id="PR00974">
    <property type="entry name" value="RIBOSOMALS18"/>
</dbReference>
<comment type="similarity">
    <text evidence="1 7 8">Belongs to the bacterial ribosomal protein bS18 family.</text>
</comment>
<evidence type="ECO:0000256" key="4">
    <source>
        <dbReference type="ARBA" id="ARBA00022980"/>
    </source>
</evidence>
<evidence type="ECO:0000256" key="3">
    <source>
        <dbReference type="ARBA" id="ARBA00022884"/>
    </source>
</evidence>
<dbReference type="NCBIfam" id="TIGR00165">
    <property type="entry name" value="S18"/>
    <property type="match status" value="1"/>
</dbReference>
<dbReference type="EMBL" id="MK604478">
    <property type="protein sequence ID" value="QIN90177.1"/>
    <property type="molecule type" value="Genomic_DNA"/>
</dbReference>
<evidence type="ECO:0000256" key="1">
    <source>
        <dbReference type="ARBA" id="ARBA00005589"/>
    </source>
</evidence>
<dbReference type="Pfam" id="PF01084">
    <property type="entry name" value="Ribosomal_S18"/>
    <property type="match status" value="1"/>
</dbReference>
<dbReference type="InterPro" id="IPR001648">
    <property type="entry name" value="Ribosomal_bS18"/>
</dbReference>
<dbReference type="GO" id="GO:0005763">
    <property type="term" value="C:mitochondrial small ribosomal subunit"/>
    <property type="evidence" value="ECO:0007669"/>
    <property type="project" value="TreeGrafter"/>
</dbReference>
<keyword evidence="10" id="KW-0150">Chloroplast</keyword>
<keyword evidence="2 7" id="KW-0699">rRNA-binding</keyword>
<gene>
    <name evidence="7 10" type="primary">rps18</name>
</gene>